<sequence length="86" mass="9823">MLLTPFQSTGYGVEHLRTALGEACVESEKCMPPMYIGTVKELRSVSRVVGLFVPSTERQYQEDQTLETRNQKQLKVRPFCRSLPEC</sequence>
<dbReference type="HOGENOM" id="CLU_2498741_0_0_1"/>
<dbReference type="EMBL" id="KN832070">
    <property type="protein sequence ID" value="KIN95341.1"/>
    <property type="molecule type" value="Genomic_DNA"/>
</dbReference>
<accession>A0A0C3JCH8</accession>
<evidence type="ECO:0000313" key="1">
    <source>
        <dbReference type="EMBL" id="KIN95341.1"/>
    </source>
</evidence>
<keyword evidence="2" id="KW-1185">Reference proteome</keyword>
<gene>
    <name evidence="1" type="ORF">M404DRAFT_1007645</name>
</gene>
<proteinExistence type="predicted"/>
<reference evidence="2" key="2">
    <citation type="submission" date="2015-01" db="EMBL/GenBank/DDBJ databases">
        <title>Evolutionary Origins and Diversification of the Mycorrhizal Mutualists.</title>
        <authorList>
            <consortium name="DOE Joint Genome Institute"/>
            <consortium name="Mycorrhizal Genomics Consortium"/>
            <person name="Kohler A."/>
            <person name="Kuo A."/>
            <person name="Nagy L.G."/>
            <person name="Floudas D."/>
            <person name="Copeland A."/>
            <person name="Barry K.W."/>
            <person name="Cichocki N."/>
            <person name="Veneault-Fourrey C."/>
            <person name="LaButti K."/>
            <person name="Lindquist E.A."/>
            <person name="Lipzen A."/>
            <person name="Lundell T."/>
            <person name="Morin E."/>
            <person name="Murat C."/>
            <person name="Riley R."/>
            <person name="Ohm R."/>
            <person name="Sun H."/>
            <person name="Tunlid A."/>
            <person name="Henrissat B."/>
            <person name="Grigoriev I.V."/>
            <person name="Hibbett D.S."/>
            <person name="Martin F."/>
        </authorList>
    </citation>
    <scope>NUCLEOTIDE SEQUENCE [LARGE SCALE GENOMIC DNA]</scope>
    <source>
        <strain evidence="2">Marx 270</strain>
    </source>
</reference>
<evidence type="ECO:0000313" key="2">
    <source>
        <dbReference type="Proteomes" id="UP000054217"/>
    </source>
</evidence>
<organism evidence="1 2">
    <name type="scientific">Pisolithus tinctorius Marx 270</name>
    <dbReference type="NCBI Taxonomy" id="870435"/>
    <lineage>
        <taxon>Eukaryota</taxon>
        <taxon>Fungi</taxon>
        <taxon>Dikarya</taxon>
        <taxon>Basidiomycota</taxon>
        <taxon>Agaricomycotina</taxon>
        <taxon>Agaricomycetes</taxon>
        <taxon>Agaricomycetidae</taxon>
        <taxon>Boletales</taxon>
        <taxon>Sclerodermatineae</taxon>
        <taxon>Pisolithaceae</taxon>
        <taxon>Pisolithus</taxon>
    </lineage>
</organism>
<dbReference type="AlphaFoldDB" id="A0A0C3JCH8"/>
<protein>
    <submittedName>
        <fullName evidence="1">Uncharacterized protein</fullName>
    </submittedName>
</protein>
<dbReference type="Proteomes" id="UP000054217">
    <property type="component" value="Unassembled WGS sequence"/>
</dbReference>
<dbReference type="InParanoid" id="A0A0C3JCH8"/>
<name>A0A0C3JCH8_PISTI</name>
<reference evidence="1 2" key="1">
    <citation type="submission" date="2014-04" db="EMBL/GenBank/DDBJ databases">
        <authorList>
            <consortium name="DOE Joint Genome Institute"/>
            <person name="Kuo A."/>
            <person name="Kohler A."/>
            <person name="Costa M.D."/>
            <person name="Nagy L.G."/>
            <person name="Floudas D."/>
            <person name="Copeland A."/>
            <person name="Barry K.W."/>
            <person name="Cichocki N."/>
            <person name="Veneault-Fourrey C."/>
            <person name="LaButti K."/>
            <person name="Lindquist E.A."/>
            <person name="Lipzen A."/>
            <person name="Lundell T."/>
            <person name="Morin E."/>
            <person name="Murat C."/>
            <person name="Sun H."/>
            <person name="Tunlid A."/>
            <person name="Henrissat B."/>
            <person name="Grigoriev I.V."/>
            <person name="Hibbett D.S."/>
            <person name="Martin F."/>
            <person name="Nordberg H.P."/>
            <person name="Cantor M.N."/>
            <person name="Hua S.X."/>
        </authorList>
    </citation>
    <scope>NUCLEOTIDE SEQUENCE [LARGE SCALE GENOMIC DNA]</scope>
    <source>
        <strain evidence="1 2">Marx 270</strain>
    </source>
</reference>